<dbReference type="GO" id="GO:0006646">
    <property type="term" value="P:phosphatidylethanolamine biosynthetic process"/>
    <property type="evidence" value="ECO:0007669"/>
    <property type="project" value="UniProtKB-UniPathway"/>
</dbReference>
<dbReference type="GO" id="GO:0004306">
    <property type="term" value="F:ethanolamine-phosphate cytidylyltransferase activity"/>
    <property type="evidence" value="ECO:0007669"/>
    <property type="project" value="UniProtKB-EC"/>
</dbReference>
<evidence type="ECO:0000256" key="1">
    <source>
        <dbReference type="ARBA" id="ARBA00005189"/>
    </source>
</evidence>
<keyword evidence="5" id="KW-0548">Nucleotidyltransferase</keyword>
<evidence type="ECO:0000256" key="3">
    <source>
        <dbReference type="ARBA" id="ARBA00022516"/>
    </source>
</evidence>
<protein>
    <recommendedName>
        <fullName evidence="10">ethanolamine-phosphate cytidylyltransferase</fullName>
        <ecNumber evidence="10">2.7.7.14</ecNumber>
    </recommendedName>
    <alternativeName>
        <fullName evidence="11">CTP:phosphoethanolamine cytidylyltransferase</fullName>
    </alternativeName>
</protein>
<dbReference type="PANTHER" id="PTHR45780:SF2">
    <property type="entry name" value="ETHANOLAMINE-PHOSPHATE CYTIDYLYLTRANSFERASE"/>
    <property type="match status" value="1"/>
</dbReference>
<keyword evidence="8" id="KW-1208">Phospholipid metabolism</keyword>
<dbReference type="NCBIfam" id="TIGR00125">
    <property type="entry name" value="cyt_tran_rel"/>
    <property type="match status" value="1"/>
</dbReference>
<gene>
    <name evidence="13" type="ORF">B296_00009446</name>
</gene>
<dbReference type="Pfam" id="PF01467">
    <property type="entry name" value="CTP_transf_like"/>
    <property type="match status" value="1"/>
</dbReference>
<organism evidence="13 14">
    <name type="scientific">Ensete ventricosum</name>
    <name type="common">Abyssinian banana</name>
    <name type="synonym">Musa ensete</name>
    <dbReference type="NCBI Taxonomy" id="4639"/>
    <lineage>
        <taxon>Eukaryota</taxon>
        <taxon>Viridiplantae</taxon>
        <taxon>Streptophyta</taxon>
        <taxon>Embryophyta</taxon>
        <taxon>Tracheophyta</taxon>
        <taxon>Spermatophyta</taxon>
        <taxon>Magnoliopsida</taxon>
        <taxon>Liliopsida</taxon>
        <taxon>Zingiberales</taxon>
        <taxon>Musaceae</taxon>
        <taxon>Ensete</taxon>
    </lineage>
</organism>
<comment type="pathway">
    <text evidence="9">Phospholipid metabolism; phosphatidylethanolamine biosynthesis; phosphatidylethanolamine from ethanolamine: step 2/3.</text>
</comment>
<evidence type="ECO:0000256" key="10">
    <source>
        <dbReference type="ARBA" id="ARBA00024221"/>
    </source>
</evidence>
<keyword evidence="7" id="KW-0594">Phospholipid biosynthesis</keyword>
<dbReference type="Proteomes" id="UP000287651">
    <property type="component" value="Unassembled WGS sequence"/>
</dbReference>
<comment type="similarity">
    <text evidence="2">Belongs to the cytidylyltransferase family.</text>
</comment>
<name>A0A427B992_ENSVE</name>
<dbReference type="UniPathway" id="UPA00558">
    <property type="reaction ID" value="UER00742"/>
</dbReference>
<evidence type="ECO:0000256" key="6">
    <source>
        <dbReference type="ARBA" id="ARBA00023098"/>
    </source>
</evidence>
<evidence type="ECO:0000313" key="14">
    <source>
        <dbReference type="Proteomes" id="UP000287651"/>
    </source>
</evidence>
<dbReference type="PANTHER" id="PTHR45780">
    <property type="entry name" value="ETHANOLAMINE-PHOSPHATE CYTIDYLYLTRANSFERASE"/>
    <property type="match status" value="1"/>
</dbReference>
<feature type="domain" description="Cytidyltransferase-like" evidence="12">
    <location>
        <begin position="50"/>
        <end position="117"/>
    </location>
</feature>
<evidence type="ECO:0000256" key="2">
    <source>
        <dbReference type="ARBA" id="ARBA00010101"/>
    </source>
</evidence>
<evidence type="ECO:0000256" key="7">
    <source>
        <dbReference type="ARBA" id="ARBA00023209"/>
    </source>
</evidence>
<dbReference type="InterPro" id="IPR004821">
    <property type="entry name" value="Cyt_trans-like"/>
</dbReference>
<dbReference type="Gene3D" id="3.40.50.620">
    <property type="entry name" value="HUPs"/>
    <property type="match status" value="1"/>
</dbReference>
<keyword evidence="4" id="KW-0808">Transferase</keyword>
<evidence type="ECO:0000313" key="13">
    <source>
        <dbReference type="EMBL" id="RRT85062.1"/>
    </source>
</evidence>
<reference evidence="13 14" key="1">
    <citation type="journal article" date="2014" name="Agronomy (Basel)">
        <title>A Draft Genome Sequence for Ensete ventricosum, the Drought-Tolerant Tree Against Hunger.</title>
        <authorList>
            <person name="Harrison J."/>
            <person name="Moore K.A."/>
            <person name="Paszkiewicz K."/>
            <person name="Jones T."/>
            <person name="Grant M."/>
            <person name="Ambacheew D."/>
            <person name="Muzemil S."/>
            <person name="Studholme D.J."/>
        </authorList>
    </citation>
    <scope>NUCLEOTIDE SEQUENCE [LARGE SCALE GENOMIC DNA]</scope>
</reference>
<accession>A0A427B992</accession>
<evidence type="ECO:0000256" key="4">
    <source>
        <dbReference type="ARBA" id="ARBA00022679"/>
    </source>
</evidence>
<dbReference type="SUPFAM" id="SSF52374">
    <property type="entry name" value="Nucleotidylyl transferase"/>
    <property type="match status" value="1"/>
</dbReference>
<comment type="caution">
    <text evidence="13">The sequence shown here is derived from an EMBL/GenBank/DDBJ whole genome shotgun (WGS) entry which is preliminary data.</text>
</comment>
<evidence type="ECO:0000256" key="8">
    <source>
        <dbReference type="ARBA" id="ARBA00023264"/>
    </source>
</evidence>
<evidence type="ECO:0000256" key="9">
    <source>
        <dbReference type="ARBA" id="ARBA00024191"/>
    </source>
</evidence>
<comment type="pathway">
    <text evidence="1">Lipid metabolism.</text>
</comment>
<evidence type="ECO:0000256" key="5">
    <source>
        <dbReference type="ARBA" id="ARBA00022695"/>
    </source>
</evidence>
<proteinExistence type="inferred from homology"/>
<dbReference type="AlphaFoldDB" id="A0A427B992"/>
<sequence>MNVIGSRSSVTGWLLGGLLLALSLLSVRLGRLPPPLSWIRRRRKKLVRVYMDGCFDMMHYGHCNALRQARALGDQLVVGVVSDDEITANKGPPVTPLHERYVGIVWISRALSLWFPVNRTLVDITFSYPSNNVSNFD</sequence>
<dbReference type="EMBL" id="AMZH03000184">
    <property type="protein sequence ID" value="RRT85062.1"/>
    <property type="molecule type" value="Genomic_DNA"/>
</dbReference>
<dbReference type="EC" id="2.7.7.14" evidence="10"/>
<dbReference type="InterPro" id="IPR044608">
    <property type="entry name" value="Ect1/PCYT2"/>
</dbReference>
<dbReference type="GO" id="GO:0005737">
    <property type="term" value="C:cytoplasm"/>
    <property type="evidence" value="ECO:0007669"/>
    <property type="project" value="TreeGrafter"/>
</dbReference>
<keyword evidence="3" id="KW-0444">Lipid biosynthesis</keyword>
<evidence type="ECO:0000256" key="11">
    <source>
        <dbReference type="ARBA" id="ARBA00031473"/>
    </source>
</evidence>
<keyword evidence="6" id="KW-0443">Lipid metabolism</keyword>
<dbReference type="InterPro" id="IPR014729">
    <property type="entry name" value="Rossmann-like_a/b/a_fold"/>
</dbReference>
<evidence type="ECO:0000259" key="12">
    <source>
        <dbReference type="Pfam" id="PF01467"/>
    </source>
</evidence>